<evidence type="ECO:0000313" key="2">
    <source>
        <dbReference type="Proteomes" id="UP000199050"/>
    </source>
</evidence>
<sequence length="90" mass="10231">MNPGTSVSLNGVEVQAICNVQEVQGTDQLETDRVILELEKKTEERFIERMKDAVSQINKRALLQVKLPSPLLLVIMIYKPFNTIVGSWFQ</sequence>
<dbReference type="EMBL" id="FNDX01000001">
    <property type="protein sequence ID" value="SDH85072.1"/>
    <property type="molecule type" value="Genomic_DNA"/>
</dbReference>
<evidence type="ECO:0000313" key="1">
    <source>
        <dbReference type="EMBL" id="SDH85072.1"/>
    </source>
</evidence>
<accession>A0A1G8FSD8</accession>
<protein>
    <submittedName>
        <fullName evidence="1">Uncharacterized protein</fullName>
    </submittedName>
</protein>
<organism evidence="1 2">
    <name type="scientific">Paenibacillus typhae</name>
    <dbReference type="NCBI Taxonomy" id="1174501"/>
    <lineage>
        <taxon>Bacteria</taxon>
        <taxon>Bacillati</taxon>
        <taxon>Bacillota</taxon>
        <taxon>Bacilli</taxon>
        <taxon>Bacillales</taxon>
        <taxon>Paenibacillaceae</taxon>
        <taxon>Paenibacillus</taxon>
    </lineage>
</organism>
<keyword evidence="2" id="KW-1185">Reference proteome</keyword>
<gene>
    <name evidence="1" type="ORF">SAMN05216192_101333</name>
</gene>
<dbReference type="RefSeq" id="WP_090711522.1">
    <property type="nucleotide sequence ID" value="NZ_CBCSKY010000007.1"/>
</dbReference>
<proteinExistence type="predicted"/>
<dbReference type="AlphaFoldDB" id="A0A1G8FSD8"/>
<dbReference type="Proteomes" id="UP000199050">
    <property type="component" value="Unassembled WGS sequence"/>
</dbReference>
<name>A0A1G8FSD8_9BACL</name>
<reference evidence="2" key="1">
    <citation type="submission" date="2016-10" db="EMBL/GenBank/DDBJ databases">
        <authorList>
            <person name="Varghese N."/>
            <person name="Submissions S."/>
        </authorList>
    </citation>
    <scope>NUCLEOTIDE SEQUENCE [LARGE SCALE GENOMIC DNA]</scope>
    <source>
        <strain evidence="2">CGMCC 1.11012</strain>
    </source>
</reference>